<evidence type="ECO:0000313" key="2">
    <source>
        <dbReference type="Proteomes" id="UP001149954"/>
    </source>
</evidence>
<organism evidence="1 2">
    <name type="scientific">Penicillium fimorum</name>
    <dbReference type="NCBI Taxonomy" id="1882269"/>
    <lineage>
        <taxon>Eukaryota</taxon>
        <taxon>Fungi</taxon>
        <taxon>Dikarya</taxon>
        <taxon>Ascomycota</taxon>
        <taxon>Pezizomycotina</taxon>
        <taxon>Eurotiomycetes</taxon>
        <taxon>Eurotiomycetidae</taxon>
        <taxon>Eurotiales</taxon>
        <taxon>Aspergillaceae</taxon>
        <taxon>Penicillium</taxon>
    </lineage>
</organism>
<name>A0A9X0CAU1_9EURO</name>
<dbReference type="AlphaFoldDB" id="A0A9X0CAU1"/>
<proteinExistence type="predicted"/>
<protein>
    <submittedName>
        <fullName evidence="1">Uncharacterized protein</fullName>
    </submittedName>
</protein>
<reference evidence="1" key="2">
    <citation type="journal article" date="2023" name="IMA Fungus">
        <title>Comparative genomic study of the Penicillium genus elucidates a diverse pangenome and 15 lateral gene transfer events.</title>
        <authorList>
            <person name="Petersen C."/>
            <person name="Sorensen T."/>
            <person name="Nielsen M.R."/>
            <person name="Sondergaard T.E."/>
            <person name="Sorensen J.L."/>
            <person name="Fitzpatrick D.A."/>
            <person name="Frisvad J.C."/>
            <person name="Nielsen K.L."/>
        </authorList>
    </citation>
    <scope>NUCLEOTIDE SEQUENCE</scope>
    <source>
        <strain evidence="1">IBT 29495</strain>
    </source>
</reference>
<evidence type="ECO:0000313" key="1">
    <source>
        <dbReference type="EMBL" id="KAJ5519881.1"/>
    </source>
</evidence>
<reference evidence="1" key="1">
    <citation type="submission" date="2022-12" db="EMBL/GenBank/DDBJ databases">
        <authorList>
            <person name="Petersen C."/>
        </authorList>
    </citation>
    <scope>NUCLEOTIDE SEQUENCE</scope>
    <source>
        <strain evidence="1">IBT 29495</strain>
    </source>
</reference>
<dbReference type="Proteomes" id="UP001149954">
    <property type="component" value="Unassembled WGS sequence"/>
</dbReference>
<comment type="caution">
    <text evidence="1">The sequence shown here is derived from an EMBL/GenBank/DDBJ whole genome shotgun (WGS) entry which is preliminary data.</text>
</comment>
<dbReference type="OrthoDB" id="4361610at2759"/>
<accession>A0A9X0CAU1</accession>
<keyword evidence="2" id="KW-1185">Reference proteome</keyword>
<sequence>MEDELNFLVEETADIVGMVQPWSNVLVQGQVFPVARRLVAGDVIKSRRRLARKDFAMLISILIRLRLHVSAPFGSFEKVDANGRLPTILTDSIGGQDRNYLEFDQAISILYLLPPMPEYCKRQPHIPNGIPDQVLSAISLFVPQPITVLSKPTEEERWISLESIKASPNDEIPTVADIAHACTSDPRLHVVLITSKDT</sequence>
<dbReference type="EMBL" id="JAPWDS010000001">
    <property type="protein sequence ID" value="KAJ5519881.1"/>
    <property type="molecule type" value="Genomic_DNA"/>
</dbReference>
<gene>
    <name evidence="1" type="ORF">N7463_000334</name>
</gene>